<evidence type="ECO:0000256" key="6">
    <source>
        <dbReference type="ARBA" id="ARBA00022840"/>
    </source>
</evidence>
<keyword evidence="2" id="KW-1003">Cell membrane</keyword>
<comment type="caution">
    <text evidence="10">The sequence shown here is derived from an EMBL/GenBank/DDBJ whole genome shotgun (WGS) entry which is preliminary data.</text>
</comment>
<proteinExistence type="predicted"/>
<dbReference type="AlphaFoldDB" id="A0A544W5K0"/>
<evidence type="ECO:0000256" key="4">
    <source>
        <dbReference type="ARBA" id="ARBA00022737"/>
    </source>
</evidence>
<dbReference type="PROSITE" id="PS50893">
    <property type="entry name" value="ABC_TRANSPORTER_2"/>
    <property type="match status" value="2"/>
</dbReference>
<gene>
    <name evidence="10" type="ORF">D8S82_07005</name>
</gene>
<dbReference type="Pfam" id="PF00005">
    <property type="entry name" value="ABC_tran"/>
    <property type="match status" value="2"/>
</dbReference>
<dbReference type="PANTHER" id="PTHR43790">
    <property type="entry name" value="CARBOHYDRATE TRANSPORT ATP-BINDING PROTEIN MG119-RELATED"/>
    <property type="match status" value="1"/>
</dbReference>
<dbReference type="EMBL" id="VIFX01000006">
    <property type="protein sequence ID" value="TQR87514.1"/>
    <property type="molecule type" value="Genomic_DNA"/>
</dbReference>
<keyword evidence="7" id="KW-1278">Translocase</keyword>
<evidence type="ECO:0000256" key="5">
    <source>
        <dbReference type="ARBA" id="ARBA00022741"/>
    </source>
</evidence>
<dbReference type="PROSITE" id="PS00211">
    <property type="entry name" value="ABC_TRANSPORTER_1"/>
    <property type="match status" value="1"/>
</dbReference>
<dbReference type="Proteomes" id="UP000315759">
    <property type="component" value="Unassembled WGS sequence"/>
</dbReference>
<evidence type="ECO:0000313" key="11">
    <source>
        <dbReference type="Proteomes" id="UP000315759"/>
    </source>
</evidence>
<organism evidence="10 11">
    <name type="scientific">Mycolicibacterium hodleri</name>
    <dbReference type="NCBI Taxonomy" id="49897"/>
    <lineage>
        <taxon>Bacteria</taxon>
        <taxon>Bacillati</taxon>
        <taxon>Actinomycetota</taxon>
        <taxon>Actinomycetes</taxon>
        <taxon>Mycobacteriales</taxon>
        <taxon>Mycobacteriaceae</taxon>
        <taxon>Mycolicibacterium</taxon>
    </lineage>
</organism>
<reference evidence="10 11" key="1">
    <citation type="submission" date="2018-10" db="EMBL/GenBank/DDBJ databases">
        <title>Draft genome of Mycobacterium hodleri strain B.</title>
        <authorList>
            <person name="Amande T.J."/>
            <person name="Mcgenity T.J."/>
        </authorList>
    </citation>
    <scope>NUCLEOTIDE SEQUENCE [LARGE SCALE GENOMIC DNA]</scope>
    <source>
        <strain evidence="10 11">B</strain>
    </source>
</reference>
<keyword evidence="3" id="KW-0762">Sugar transport</keyword>
<dbReference type="InterPro" id="IPR027417">
    <property type="entry name" value="P-loop_NTPase"/>
</dbReference>
<keyword evidence="5" id="KW-0547">Nucleotide-binding</keyword>
<dbReference type="RefSeq" id="WP_142551371.1">
    <property type="nucleotide sequence ID" value="NZ_VIFX01000006.1"/>
</dbReference>
<dbReference type="CDD" id="cd03215">
    <property type="entry name" value="ABC_Carb_Monos_II"/>
    <property type="match status" value="1"/>
</dbReference>
<dbReference type="GO" id="GO:0016887">
    <property type="term" value="F:ATP hydrolysis activity"/>
    <property type="evidence" value="ECO:0007669"/>
    <property type="project" value="InterPro"/>
</dbReference>
<evidence type="ECO:0000313" key="10">
    <source>
        <dbReference type="EMBL" id="TQR87514.1"/>
    </source>
</evidence>
<name>A0A544W5K0_9MYCO</name>
<evidence type="ECO:0000256" key="8">
    <source>
        <dbReference type="ARBA" id="ARBA00023136"/>
    </source>
</evidence>
<accession>A0A544W5K0</accession>
<evidence type="ECO:0000259" key="9">
    <source>
        <dbReference type="PROSITE" id="PS50893"/>
    </source>
</evidence>
<dbReference type="SMART" id="SM00382">
    <property type="entry name" value="AAA"/>
    <property type="match status" value="1"/>
</dbReference>
<keyword evidence="4" id="KW-0677">Repeat</keyword>
<evidence type="ECO:0000256" key="3">
    <source>
        <dbReference type="ARBA" id="ARBA00022597"/>
    </source>
</evidence>
<dbReference type="PANTHER" id="PTHR43790:SF3">
    <property type="entry name" value="D-ALLOSE IMPORT ATP-BINDING PROTEIN ALSA-RELATED"/>
    <property type="match status" value="1"/>
</dbReference>
<evidence type="ECO:0000256" key="7">
    <source>
        <dbReference type="ARBA" id="ARBA00022967"/>
    </source>
</evidence>
<sequence>MAHVEIDGISKRFGATAALSDVSMSVEAGAVHGLLGENGAGKSTLMKVLSGIVVPDAGRVTVAGRPLQLGSPQASRDIGLAMAYQELSAPPNITVATKLCLPNLPTRFGMVSQRELTAIAGARLKEWDAEHLDPRALISDLSLAARQEVEIIAALSSSPALLVLDEPTAALPDPSWLFRQIHRIADTGAAVVYISHKLNEIKEICDTGTVLRNGRTVATFARGELSEDELVEQMIGRSFNHAFPAKPEPTAVGKVVLDVRDLAAGDKLDGVSLQVRSGEIVGVAGLEGQGQRDLFYALAGELRPSAGSVSVTGDVGRVDFSLVPEERKSEALFLQMRSDFNLTLPLTSRFSTASVVSRRRARRLSEEVAGEVNLPLTMLSRRIADLSGGNQQKVVFGRAIAQAPRCLLLFDPTRGVDAATKLEIYKMTRDFAAKGHAVLVYSTEIPELVGLCDRVCALYDGRIATEHAADELTENSVMRSILGHRAEVVG</sequence>
<dbReference type="Gene3D" id="3.40.50.300">
    <property type="entry name" value="P-loop containing nucleotide triphosphate hydrolases"/>
    <property type="match status" value="2"/>
</dbReference>
<feature type="domain" description="ABC transporter" evidence="9">
    <location>
        <begin position="250"/>
        <end position="485"/>
    </location>
</feature>
<protein>
    <submittedName>
        <fullName evidence="10">Sugar ABC transporter ATP-binding protein</fullName>
    </submittedName>
</protein>
<keyword evidence="11" id="KW-1185">Reference proteome</keyword>
<keyword evidence="6 10" id="KW-0067">ATP-binding</keyword>
<dbReference type="CDD" id="cd03216">
    <property type="entry name" value="ABC_Carb_Monos_I"/>
    <property type="match status" value="1"/>
</dbReference>
<keyword evidence="1" id="KW-0813">Transport</keyword>
<evidence type="ECO:0000256" key="2">
    <source>
        <dbReference type="ARBA" id="ARBA00022475"/>
    </source>
</evidence>
<dbReference type="InterPro" id="IPR003439">
    <property type="entry name" value="ABC_transporter-like_ATP-bd"/>
</dbReference>
<dbReference type="InterPro" id="IPR003593">
    <property type="entry name" value="AAA+_ATPase"/>
</dbReference>
<keyword evidence="8" id="KW-0472">Membrane</keyword>
<dbReference type="SUPFAM" id="SSF52540">
    <property type="entry name" value="P-loop containing nucleoside triphosphate hydrolases"/>
    <property type="match status" value="2"/>
</dbReference>
<dbReference type="GO" id="GO:0005524">
    <property type="term" value="F:ATP binding"/>
    <property type="evidence" value="ECO:0007669"/>
    <property type="project" value="UniProtKB-KW"/>
</dbReference>
<feature type="domain" description="ABC transporter" evidence="9">
    <location>
        <begin position="4"/>
        <end position="238"/>
    </location>
</feature>
<dbReference type="InterPro" id="IPR050107">
    <property type="entry name" value="ABC_carbohydrate_import_ATPase"/>
</dbReference>
<evidence type="ECO:0000256" key="1">
    <source>
        <dbReference type="ARBA" id="ARBA00022448"/>
    </source>
</evidence>
<dbReference type="InterPro" id="IPR017871">
    <property type="entry name" value="ABC_transporter-like_CS"/>
</dbReference>